<proteinExistence type="predicted"/>
<evidence type="ECO:0000256" key="1">
    <source>
        <dbReference type="SAM" id="MobiDB-lite"/>
    </source>
</evidence>
<reference evidence="2 3" key="1">
    <citation type="journal article" date="2019" name="Commun. Biol.">
        <title>The bagworm genome reveals a unique fibroin gene that provides high tensile strength.</title>
        <authorList>
            <person name="Kono N."/>
            <person name="Nakamura H."/>
            <person name="Ohtoshi R."/>
            <person name="Tomita M."/>
            <person name="Numata K."/>
            <person name="Arakawa K."/>
        </authorList>
    </citation>
    <scope>NUCLEOTIDE SEQUENCE [LARGE SCALE GENOMIC DNA]</scope>
</reference>
<organism evidence="2 3">
    <name type="scientific">Eumeta variegata</name>
    <name type="common">Bagworm moth</name>
    <name type="synonym">Eumeta japonica</name>
    <dbReference type="NCBI Taxonomy" id="151549"/>
    <lineage>
        <taxon>Eukaryota</taxon>
        <taxon>Metazoa</taxon>
        <taxon>Ecdysozoa</taxon>
        <taxon>Arthropoda</taxon>
        <taxon>Hexapoda</taxon>
        <taxon>Insecta</taxon>
        <taxon>Pterygota</taxon>
        <taxon>Neoptera</taxon>
        <taxon>Endopterygota</taxon>
        <taxon>Lepidoptera</taxon>
        <taxon>Glossata</taxon>
        <taxon>Ditrysia</taxon>
        <taxon>Tineoidea</taxon>
        <taxon>Psychidae</taxon>
        <taxon>Oiketicinae</taxon>
        <taxon>Eumeta</taxon>
    </lineage>
</organism>
<evidence type="ECO:0000313" key="2">
    <source>
        <dbReference type="EMBL" id="GBP95926.1"/>
    </source>
</evidence>
<sequence length="96" mass="10906">MAQRSPRHICPKFDNMQWADGKLTQQYLCRPVWWLPGAAHKTSRAFSCVLPLLVAGPVTWSASHFRSRCDRSIGDKGGRRPSKRWTLTEGLQSPLN</sequence>
<accession>A0A4C2A5E4</accession>
<feature type="region of interest" description="Disordered" evidence="1">
    <location>
        <begin position="72"/>
        <end position="96"/>
    </location>
</feature>
<comment type="caution">
    <text evidence="2">The sequence shown here is derived from an EMBL/GenBank/DDBJ whole genome shotgun (WGS) entry which is preliminary data.</text>
</comment>
<gene>
    <name evidence="2" type="ORF">EVAR_67414_1</name>
</gene>
<dbReference type="Proteomes" id="UP000299102">
    <property type="component" value="Unassembled WGS sequence"/>
</dbReference>
<dbReference type="AlphaFoldDB" id="A0A4C2A5E4"/>
<dbReference type="EMBL" id="BGZK01002702">
    <property type="protein sequence ID" value="GBP95926.1"/>
    <property type="molecule type" value="Genomic_DNA"/>
</dbReference>
<protein>
    <submittedName>
        <fullName evidence="2">Uncharacterized protein</fullName>
    </submittedName>
</protein>
<name>A0A4C2A5E4_EUMVA</name>
<evidence type="ECO:0000313" key="3">
    <source>
        <dbReference type="Proteomes" id="UP000299102"/>
    </source>
</evidence>
<keyword evidence="3" id="KW-1185">Reference proteome</keyword>